<protein>
    <recommendedName>
        <fullName evidence="3">DUF302 domain-containing protein</fullName>
    </recommendedName>
</protein>
<accession>A0A132BVB3</accession>
<sequence length="169" mass="17086">MSGITSRLFGGVIGFCLSVSALAPAWGGDLGPRPGWVVEHSTKDYATLLGDLKAAVRSHGMGVVTEAGPTEAARARGITLPGNRVVGVFRNDFAVDILALSTAAMIEAPIRFYVTEADAGPGGDAGAALAYKTPGHVFAPYATEGGAALTALAAELDDIFAAIAATALN</sequence>
<evidence type="ECO:0000313" key="2">
    <source>
        <dbReference type="Proteomes" id="UP000068382"/>
    </source>
</evidence>
<dbReference type="AlphaFoldDB" id="A0A132BVB3"/>
<keyword evidence="2" id="KW-1185">Reference proteome</keyword>
<name>A0A132BVB3_9RHOB</name>
<dbReference type="SUPFAM" id="SSF103247">
    <property type="entry name" value="TT1751-like"/>
    <property type="match status" value="1"/>
</dbReference>
<dbReference type="RefSeq" id="WP_068244898.1">
    <property type="nucleotide sequence ID" value="NZ_LPUY01000076.1"/>
</dbReference>
<proteinExistence type="predicted"/>
<dbReference type="EMBL" id="LPUY01000076">
    <property type="protein sequence ID" value="KUP92329.1"/>
    <property type="molecule type" value="Genomic_DNA"/>
</dbReference>
<organism evidence="1 2">
    <name type="scientific">Tritonibacter horizontis</name>
    <dbReference type="NCBI Taxonomy" id="1768241"/>
    <lineage>
        <taxon>Bacteria</taxon>
        <taxon>Pseudomonadati</taxon>
        <taxon>Pseudomonadota</taxon>
        <taxon>Alphaproteobacteria</taxon>
        <taxon>Rhodobacterales</taxon>
        <taxon>Paracoccaceae</taxon>
        <taxon>Tritonibacter</taxon>
    </lineage>
</organism>
<reference evidence="1 2" key="1">
    <citation type="submission" date="2015-12" db="EMBL/GenBank/DDBJ databases">
        <title>Genome sequence of the marine Rhodobacteraceae strain O3.65, Candidatus Tritonibacter horizontis.</title>
        <authorList>
            <person name="Poehlein A."/>
            <person name="Giebel H.A."/>
            <person name="Voget S."/>
            <person name="Brinkhoff T."/>
        </authorList>
    </citation>
    <scope>NUCLEOTIDE SEQUENCE [LARGE SCALE GENOMIC DNA]</scope>
    <source>
        <strain evidence="1 2">O3.65</strain>
    </source>
</reference>
<comment type="caution">
    <text evidence="1">The sequence shown here is derived from an EMBL/GenBank/DDBJ whole genome shotgun (WGS) entry which is preliminary data.</text>
</comment>
<gene>
    <name evidence="1" type="ORF">TRIHO_28170</name>
</gene>
<dbReference type="Gene3D" id="3.30.310.70">
    <property type="entry name" value="TT1751-like domain"/>
    <property type="match status" value="1"/>
</dbReference>
<dbReference type="InterPro" id="IPR035923">
    <property type="entry name" value="TT1751-like_sf"/>
</dbReference>
<evidence type="ECO:0000313" key="1">
    <source>
        <dbReference type="EMBL" id="KUP92329.1"/>
    </source>
</evidence>
<dbReference type="PATRIC" id="fig|1768241.3.peg.2950"/>
<evidence type="ECO:0008006" key="3">
    <source>
        <dbReference type="Google" id="ProtNLM"/>
    </source>
</evidence>
<dbReference type="Proteomes" id="UP000068382">
    <property type="component" value="Unassembled WGS sequence"/>
</dbReference>